<accession>A0A1Q2CI04</accession>
<dbReference type="InterPro" id="IPR011004">
    <property type="entry name" value="Trimer_LpxA-like_sf"/>
</dbReference>
<dbReference type="InterPro" id="IPR041561">
    <property type="entry name" value="PglD_N"/>
</dbReference>
<dbReference type="Gene3D" id="2.160.10.10">
    <property type="entry name" value="Hexapeptide repeat proteins"/>
    <property type="match status" value="1"/>
</dbReference>
<dbReference type="InterPro" id="IPR020019">
    <property type="entry name" value="AcTrfase_PglD-like"/>
</dbReference>
<dbReference type="PROSITE" id="PS00101">
    <property type="entry name" value="HEXAPEP_TRANSFERASES"/>
    <property type="match status" value="1"/>
</dbReference>
<dbReference type="Pfam" id="PF17836">
    <property type="entry name" value="PglD_N"/>
    <property type="match status" value="1"/>
</dbReference>
<dbReference type="KEGG" id="tfl:RPIT_13770"/>
<dbReference type="STRING" id="1610493.RPIT_13770"/>
<organism evidence="1 2">
    <name type="scientific">Tessaracoccus flavus</name>
    <dbReference type="NCBI Taxonomy" id="1610493"/>
    <lineage>
        <taxon>Bacteria</taxon>
        <taxon>Bacillati</taxon>
        <taxon>Actinomycetota</taxon>
        <taxon>Actinomycetes</taxon>
        <taxon>Propionibacteriales</taxon>
        <taxon>Propionibacteriaceae</taxon>
        <taxon>Tessaracoccus</taxon>
    </lineage>
</organism>
<proteinExistence type="predicted"/>
<keyword evidence="2" id="KW-1185">Reference proteome</keyword>
<dbReference type="RefSeq" id="WP_077343948.1">
    <property type="nucleotide sequence ID" value="NZ_CP019605.1"/>
</dbReference>
<dbReference type="InterPro" id="IPR018357">
    <property type="entry name" value="Hexapep_transf_CS"/>
</dbReference>
<protein>
    <submittedName>
        <fullName evidence="1">Acetyltransferase</fullName>
    </submittedName>
</protein>
<dbReference type="CDD" id="cd03360">
    <property type="entry name" value="LbH_AT_putative"/>
    <property type="match status" value="1"/>
</dbReference>
<dbReference type="SUPFAM" id="SSF51161">
    <property type="entry name" value="Trimeric LpxA-like enzymes"/>
    <property type="match status" value="1"/>
</dbReference>
<dbReference type="NCBIfam" id="TIGR03570">
    <property type="entry name" value="NeuD_NnaD"/>
    <property type="match status" value="1"/>
</dbReference>
<dbReference type="AlphaFoldDB" id="A0A1Q2CI04"/>
<reference evidence="1 2" key="1">
    <citation type="journal article" date="2016" name="Int. J. Syst. Evol. Microbiol.">
        <title>Tessaracoccus flavus sp. nov., isolated from the drainage system of a lindane-producing factory.</title>
        <authorList>
            <person name="Kumari R."/>
            <person name="Singh P."/>
            <person name="Schumann P."/>
            <person name="Lal R."/>
        </authorList>
    </citation>
    <scope>NUCLEOTIDE SEQUENCE [LARGE SCALE GENOMIC DNA]</scope>
    <source>
        <strain evidence="1 2">RP1T</strain>
    </source>
</reference>
<name>A0A1Q2CI04_9ACTN</name>
<dbReference type="EMBL" id="CP019605">
    <property type="protein sequence ID" value="AQP45741.1"/>
    <property type="molecule type" value="Genomic_DNA"/>
</dbReference>
<dbReference type="PANTHER" id="PTHR43300:SF7">
    <property type="entry name" value="UDP-N-ACETYLBACILLOSAMINE N-ACETYLTRANSFERASE"/>
    <property type="match status" value="1"/>
</dbReference>
<sequence length="214" mass="22114">MTERVVVVGASGFGREALDVLEAMQAAGAALEIVGVVDDQPSPLNLHRLSQRQIEYLGTIDDWLARDADEAYLLGIGSPPVRRMLVEKLDARSRRAFTAIHPNASVGSRADIAEGVVICAGAVVSTNVRLERHVHVNPNATIGHDSTLGEFSSLNPGGVVSGEVGIEPGVLIGATATVLQQLTVGADTTVGAGALVTKNVPSGVVVKGVPGTWA</sequence>
<evidence type="ECO:0000313" key="2">
    <source>
        <dbReference type="Proteomes" id="UP000188324"/>
    </source>
</evidence>
<keyword evidence="1" id="KW-0808">Transferase</keyword>
<evidence type="ECO:0000313" key="1">
    <source>
        <dbReference type="EMBL" id="AQP45741.1"/>
    </source>
</evidence>
<dbReference type="Gene3D" id="3.40.50.20">
    <property type="match status" value="1"/>
</dbReference>
<dbReference type="Proteomes" id="UP000188324">
    <property type="component" value="Chromosome"/>
</dbReference>
<dbReference type="PANTHER" id="PTHR43300">
    <property type="entry name" value="ACETYLTRANSFERASE"/>
    <property type="match status" value="1"/>
</dbReference>
<gene>
    <name evidence="1" type="ORF">RPIT_13770</name>
</gene>
<dbReference type="OrthoDB" id="708224at2"/>
<dbReference type="InterPro" id="IPR050179">
    <property type="entry name" value="Trans_hexapeptide_repeat"/>
</dbReference>
<dbReference type="GO" id="GO:0016740">
    <property type="term" value="F:transferase activity"/>
    <property type="evidence" value="ECO:0007669"/>
    <property type="project" value="UniProtKB-KW"/>
</dbReference>